<accession>X1PK17</accession>
<comment type="caution">
    <text evidence="1">The sequence shown here is derived from an EMBL/GenBank/DDBJ whole genome shotgun (WGS) entry which is preliminary data.</text>
</comment>
<organism evidence="1">
    <name type="scientific">marine sediment metagenome</name>
    <dbReference type="NCBI Taxonomy" id="412755"/>
    <lineage>
        <taxon>unclassified sequences</taxon>
        <taxon>metagenomes</taxon>
        <taxon>ecological metagenomes</taxon>
    </lineage>
</organism>
<feature type="non-terminal residue" evidence="1">
    <location>
        <position position="1"/>
    </location>
</feature>
<name>X1PK17_9ZZZZ</name>
<dbReference type="AlphaFoldDB" id="X1PK17"/>
<dbReference type="EMBL" id="BARV01036668">
    <property type="protein sequence ID" value="GAI56188.1"/>
    <property type="molecule type" value="Genomic_DNA"/>
</dbReference>
<sequence length="93" mass="10263">VDVLVDVNNRFAENVADTANNFLLVGKLDVAYMTVGEKRCQGAIPQPHGTQGGAPSNFHFIVVNKRLISPLCDSYLTPANLSYSIKVVEWEWV</sequence>
<protein>
    <submittedName>
        <fullName evidence="1">Uncharacterized protein</fullName>
    </submittedName>
</protein>
<gene>
    <name evidence="1" type="ORF">S06H3_56917</name>
</gene>
<reference evidence="1" key="1">
    <citation type="journal article" date="2014" name="Front. Microbiol.">
        <title>High frequency of phylogenetically diverse reductive dehalogenase-homologous genes in deep subseafloor sedimentary metagenomes.</title>
        <authorList>
            <person name="Kawai M."/>
            <person name="Futagami T."/>
            <person name="Toyoda A."/>
            <person name="Takaki Y."/>
            <person name="Nishi S."/>
            <person name="Hori S."/>
            <person name="Arai W."/>
            <person name="Tsubouchi T."/>
            <person name="Morono Y."/>
            <person name="Uchiyama I."/>
            <person name="Ito T."/>
            <person name="Fujiyama A."/>
            <person name="Inagaki F."/>
            <person name="Takami H."/>
        </authorList>
    </citation>
    <scope>NUCLEOTIDE SEQUENCE</scope>
    <source>
        <strain evidence="1">Expedition CK06-06</strain>
    </source>
</reference>
<evidence type="ECO:0000313" key="1">
    <source>
        <dbReference type="EMBL" id="GAI56188.1"/>
    </source>
</evidence>
<proteinExistence type="predicted"/>